<feature type="compositionally biased region" description="Basic and acidic residues" evidence="1">
    <location>
        <begin position="57"/>
        <end position="67"/>
    </location>
</feature>
<protein>
    <submittedName>
        <fullName evidence="2">Uncharacterized protein</fullName>
    </submittedName>
</protein>
<evidence type="ECO:0000313" key="2">
    <source>
        <dbReference type="EMBL" id="PHT36554.1"/>
    </source>
</evidence>
<proteinExistence type="predicted"/>
<reference evidence="2 3" key="1">
    <citation type="journal article" date="2017" name="Genome Biol.">
        <title>New reference genome sequences of hot pepper reveal the massive evolution of plant disease-resistance genes by retroduplication.</title>
        <authorList>
            <person name="Kim S."/>
            <person name="Park J."/>
            <person name="Yeom S.I."/>
            <person name="Kim Y.M."/>
            <person name="Seo E."/>
            <person name="Kim K.T."/>
            <person name="Kim M.S."/>
            <person name="Lee J.M."/>
            <person name="Cheong K."/>
            <person name="Shin H.S."/>
            <person name="Kim S.B."/>
            <person name="Han K."/>
            <person name="Lee J."/>
            <person name="Park M."/>
            <person name="Lee H.A."/>
            <person name="Lee H.Y."/>
            <person name="Lee Y."/>
            <person name="Oh S."/>
            <person name="Lee J.H."/>
            <person name="Choi E."/>
            <person name="Choi E."/>
            <person name="Lee S.E."/>
            <person name="Jeon J."/>
            <person name="Kim H."/>
            <person name="Choi G."/>
            <person name="Song H."/>
            <person name="Lee J."/>
            <person name="Lee S.C."/>
            <person name="Kwon J.K."/>
            <person name="Lee H.Y."/>
            <person name="Koo N."/>
            <person name="Hong Y."/>
            <person name="Kim R.W."/>
            <person name="Kang W.H."/>
            <person name="Huh J.H."/>
            <person name="Kang B.C."/>
            <person name="Yang T.J."/>
            <person name="Lee Y.H."/>
            <person name="Bennetzen J.L."/>
            <person name="Choi D."/>
        </authorList>
    </citation>
    <scope>NUCLEOTIDE SEQUENCE [LARGE SCALE GENOMIC DNA]</scope>
    <source>
        <strain evidence="3">cv. PBC81</strain>
    </source>
</reference>
<gene>
    <name evidence="2" type="ORF">CQW23_24254</name>
</gene>
<sequence>MGLTSEQNDGWKVYARKPKNKGGKSTGKECSSCSKNAWDWSARAFSAHPKKTPPVADDNKVGEHDTGDNEMDFIDESDDDLQYDDFDSNVTETSYEFCKKDRRSC</sequence>
<feature type="region of interest" description="Disordered" evidence="1">
    <location>
        <begin position="46"/>
        <end position="75"/>
    </location>
</feature>
<dbReference type="EMBL" id="MLFT02000010">
    <property type="protein sequence ID" value="PHT36554.1"/>
    <property type="molecule type" value="Genomic_DNA"/>
</dbReference>
<organism evidence="2 3">
    <name type="scientific">Capsicum baccatum</name>
    <name type="common">Peruvian pepper</name>
    <dbReference type="NCBI Taxonomy" id="33114"/>
    <lineage>
        <taxon>Eukaryota</taxon>
        <taxon>Viridiplantae</taxon>
        <taxon>Streptophyta</taxon>
        <taxon>Embryophyta</taxon>
        <taxon>Tracheophyta</taxon>
        <taxon>Spermatophyta</taxon>
        <taxon>Magnoliopsida</taxon>
        <taxon>eudicotyledons</taxon>
        <taxon>Gunneridae</taxon>
        <taxon>Pentapetalae</taxon>
        <taxon>asterids</taxon>
        <taxon>lamiids</taxon>
        <taxon>Solanales</taxon>
        <taxon>Solanaceae</taxon>
        <taxon>Solanoideae</taxon>
        <taxon>Capsiceae</taxon>
        <taxon>Capsicum</taxon>
    </lineage>
</organism>
<comment type="caution">
    <text evidence="2">The sequence shown here is derived from an EMBL/GenBank/DDBJ whole genome shotgun (WGS) entry which is preliminary data.</text>
</comment>
<dbReference type="Proteomes" id="UP000224567">
    <property type="component" value="Unassembled WGS sequence"/>
</dbReference>
<reference evidence="3" key="2">
    <citation type="journal article" date="2017" name="J. Anim. Genet.">
        <title>Multiple reference genome sequences of hot pepper reveal the massive evolution of plant disease resistance genes by retroduplication.</title>
        <authorList>
            <person name="Kim S."/>
            <person name="Park J."/>
            <person name="Yeom S.-I."/>
            <person name="Kim Y.-M."/>
            <person name="Seo E."/>
            <person name="Kim K.-T."/>
            <person name="Kim M.-S."/>
            <person name="Lee J.M."/>
            <person name="Cheong K."/>
            <person name="Shin H.-S."/>
            <person name="Kim S.-B."/>
            <person name="Han K."/>
            <person name="Lee J."/>
            <person name="Park M."/>
            <person name="Lee H.-A."/>
            <person name="Lee H.-Y."/>
            <person name="Lee Y."/>
            <person name="Oh S."/>
            <person name="Lee J.H."/>
            <person name="Choi E."/>
            <person name="Choi E."/>
            <person name="Lee S.E."/>
            <person name="Jeon J."/>
            <person name="Kim H."/>
            <person name="Choi G."/>
            <person name="Song H."/>
            <person name="Lee J."/>
            <person name="Lee S.-C."/>
            <person name="Kwon J.-K."/>
            <person name="Lee H.-Y."/>
            <person name="Koo N."/>
            <person name="Hong Y."/>
            <person name="Kim R.W."/>
            <person name="Kang W.-H."/>
            <person name="Huh J.H."/>
            <person name="Kang B.-C."/>
            <person name="Yang T.-J."/>
            <person name="Lee Y.-H."/>
            <person name="Bennetzen J.L."/>
            <person name="Choi D."/>
        </authorList>
    </citation>
    <scope>NUCLEOTIDE SEQUENCE [LARGE SCALE GENOMIC DNA]</scope>
    <source>
        <strain evidence="3">cv. PBC81</strain>
    </source>
</reference>
<evidence type="ECO:0000256" key="1">
    <source>
        <dbReference type="SAM" id="MobiDB-lite"/>
    </source>
</evidence>
<feature type="region of interest" description="Disordered" evidence="1">
    <location>
        <begin position="1"/>
        <end position="31"/>
    </location>
</feature>
<evidence type="ECO:0000313" key="3">
    <source>
        <dbReference type="Proteomes" id="UP000224567"/>
    </source>
</evidence>
<name>A0A2G2VUA9_CAPBA</name>
<accession>A0A2G2VUA9</accession>
<dbReference type="STRING" id="33114.A0A2G2VUA9"/>
<keyword evidence="3" id="KW-1185">Reference proteome</keyword>
<dbReference type="AlphaFoldDB" id="A0A2G2VUA9"/>